<sequence>MQFKELVRIYAYLPVKLSDLSKVDPEAAIKLLQDWGEGKKTIRKLWDEIHKALYLNNVGD</sequence>
<evidence type="ECO:0000313" key="1">
    <source>
        <dbReference type="EMBL" id="PKU50094.1"/>
    </source>
</evidence>
<organism evidence="1 2">
    <name type="scientific">Lysinibacillus fusiformis</name>
    <dbReference type="NCBI Taxonomy" id="28031"/>
    <lineage>
        <taxon>Bacteria</taxon>
        <taxon>Bacillati</taxon>
        <taxon>Bacillota</taxon>
        <taxon>Bacilli</taxon>
        <taxon>Bacillales</taxon>
        <taxon>Bacillaceae</taxon>
        <taxon>Lysinibacillus</taxon>
    </lineage>
</organism>
<protein>
    <submittedName>
        <fullName evidence="1">Uncharacterized protein</fullName>
    </submittedName>
</protein>
<accession>A0A2I0UVJ2</accession>
<proteinExistence type="predicted"/>
<dbReference type="RefSeq" id="WP_101966960.1">
    <property type="nucleotide sequence ID" value="NZ_PDFK01000009.1"/>
</dbReference>
<reference evidence="1 2" key="1">
    <citation type="submission" date="2017-10" db="EMBL/GenBank/DDBJ databases">
        <title>Draft genome of Lysinibacillus fusiformis strain Juneja, a laboratory-derived pathogen of Drosophila melanogaster.</title>
        <authorList>
            <person name="Smith B.R."/>
            <person name="Unckless R.L."/>
        </authorList>
    </citation>
    <scope>NUCLEOTIDE SEQUENCE [LARGE SCALE GENOMIC DNA]</scope>
    <source>
        <strain evidence="1 2">Juneja</strain>
    </source>
</reference>
<dbReference type="EMBL" id="PDFK01000009">
    <property type="protein sequence ID" value="PKU50094.1"/>
    <property type="molecule type" value="Genomic_DNA"/>
</dbReference>
<dbReference type="Proteomes" id="UP000234956">
    <property type="component" value="Unassembled WGS sequence"/>
</dbReference>
<gene>
    <name evidence="1" type="ORF">CRI88_19865</name>
</gene>
<dbReference type="AlphaFoldDB" id="A0A2I0UVJ2"/>
<evidence type="ECO:0000313" key="2">
    <source>
        <dbReference type="Proteomes" id="UP000234956"/>
    </source>
</evidence>
<comment type="caution">
    <text evidence="1">The sequence shown here is derived from an EMBL/GenBank/DDBJ whole genome shotgun (WGS) entry which is preliminary data.</text>
</comment>
<name>A0A2I0UVJ2_9BACI</name>